<dbReference type="Proteomes" id="UP000249341">
    <property type="component" value="Unassembled WGS sequence"/>
</dbReference>
<name>A0A327Z2D9_9ACTN</name>
<proteinExistence type="predicted"/>
<feature type="region of interest" description="Disordered" evidence="1">
    <location>
        <begin position="1"/>
        <end position="21"/>
    </location>
</feature>
<evidence type="ECO:0000313" key="3">
    <source>
        <dbReference type="Proteomes" id="UP000249341"/>
    </source>
</evidence>
<protein>
    <submittedName>
        <fullName evidence="2">Uncharacterized protein</fullName>
    </submittedName>
</protein>
<dbReference type="OrthoDB" id="3340081at2"/>
<sequence>MNDTHPRRRNPRPGRARKRAIREQAARTGVPYSVAARAIAELGLQPGESIASHGRTIYPCDSFRQSVVEQRERRTFAERQADTRRAAVLPAGRAQHLVDRFPPGRGLTGSGVCQLYHGEGRAELLTMLYLTVAVESPPLVPDAAGLAWAAELGEDTALDLECAELDRAARALLENNIAELDRAARPPLENSSTALWPRLAAALSSAASGSDHHLRLVAERLTTTQPAWERADVALPFVTTPPYDGVRQILDALLMVAEDGHAPGTRVRVLAGPESGRPATIVGAVWGVLGPPIAYRIQLDGSAGTLGMAAGELIVLAGQESLPG</sequence>
<dbReference type="EMBL" id="QLMJ01000019">
    <property type="protein sequence ID" value="RAK28853.1"/>
    <property type="molecule type" value="Genomic_DNA"/>
</dbReference>
<evidence type="ECO:0000313" key="2">
    <source>
        <dbReference type="EMBL" id="RAK28853.1"/>
    </source>
</evidence>
<gene>
    <name evidence="2" type="ORF">B0I29_119191</name>
</gene>
<reference evidence="2 3" key="1">
    <citation type="submission" date="2018-06" db="EMBL/GenBank/DDBJ databases">
        <title>Genomic Encyclopedia of Type Strains, Phase III (KMG-III): the genomes of soil and plant-associated and newly described type strains.</title>
        <authorList>
            <person name="Whitman W."/>
        </authorList>
    </citation>
    <scope>NUCLEOTIDE SEQUENCE [LARGE SCALE GENOMIC DNA]</scope>
    <source>
        <strain evidence="2 3">CGMCC 4.7090</strain>
    </source>
</reference>
<feature type="compositionally biased region" description="Basic residues" evidence="1">
    <location>
        <begin position="1"/>
        <end position="20"/>
    </location>
</feature>
<dbReference type="AlphaFoldDB" id="A0A327Z2D9"/>
<dbReference type="RefSeq" id="WP_111653292.1">
    <property type="nucleotide sequence ID" value="NZ_JACHWI010000001.1"/>
</dbReference>
<organism evidence="2 3">
    <name type="scientific">Actinoplanes lutulentus</name>
    <dbReference type="NCBI Taxonomy" id="1287878"/>
    <lineage>
        <taxon>Bacteria</taxon>
        <taxon>Bacillati</taxon>
        <taxon>Actinomycetota</taxon>
        <taxon>Actinomycetes</taxon>
        <taxon>Micromonosporales</taxon>
        <taxon>Micromonosporaceae</taxon>
        <taxon>Actinoplanes</taxon>
    </lineage>
</organism>
<keyword evidence="3" id="KW-1185">Reference proteome</keyword>
<comment type="caution">
    <text evidence="2">The sequence shown here is derived from an EMBL/GenBank/DDBJ whole genome shotgun (WGS) entry which is preliminary data.</text>
</comment>
<accession>A0A327Z2D9</accession>
<evidence type="ECO:0000256" key="1">
    <source>
        <dbReference type="SAM" id="MobiDB-lite"/>
    </source>
</evidence>